<dbReference type="EMBL" id="FCOR01000007">
    <property type="protein sequence ID" value="CVK16488.1"/>
    <property type="molecule type" value="Genomic_DNA"/>
</dbReference>
<name>A0A0X3ARG7_9FLAO</name>
<dbReference type="Gene3D" id="3.60.21.10">
    <property type="match status" value="1"/>
</dbReference>
<keyword evidence="1" id="KW-0472">Membrane</keyword>
<dbReference type="InterPro" id="IPR029052">
    <property type="entry name" value="Metallo-depent_PP-like"/>
</dbReference>
<feature type="transmembrane region" description="Helical" evidence="1">
    <location>
        <begin position="110"/>
        <end position="129"/>
    </location>
</feature>
<dbReference type="Proteomes" id="UP000182761">
    <property type="component" value="Unassembled WGS sequence"/>
</dbReference>
<keyword evidence="4" id="KW-1185">Reference proteome</keyword>
<proteinExistence type="predicted"/>
<dbReference type="OrthoDB" id="356681at2"/>
<dbReference type="PANTHER" id="PTHR31302">
    <property type="entry name" value="TRANSMEMBRANE PROTEIN WITH METALLOPHOSPHOESTERASE DOMAIN-RELATED"/>
    <property type="match status" value="1"/>
</dbReference>
<keyword evidence="1" id="KW-0812">Transmembrane</keyword>
<protein>
    <recommendedName>
        <fullName evidence="2">Calcineurin-like phosphoesterase domain-containing protein</fullName>
    </recommendedName>
</protein>
<accession>A0A0X3ARG7</accession>
<dbReference type="InterPro" id="IPR051158">
    <property type="entry name" value="Metallophosphoesterase_sf"/>
</dbReference>
<dbReference type="InterPro" id="IPR004843">
    <property type="entry name" value="Calcineurin-like_PHP"/>
</dbReference>
<feature type="transmembrane region" description="Helical" evidence="1">
    <location>
        <begin position="68"/>
        <end position="90"/>
    </location>
</feature>
<dbReference type="AlphaFoldDB" id="A0A0X3ARG7"/>
<sequence length="371" mass="42767">MIKFFLLSLTIFLYFLANFYVFNHLYTLLSGLSFPITGIFFLLVFFLPLSFILFLLLSKKLPIVPATFFYKVSTGWPIVLIYLVFLFIIYDGLHLLNRYVDFISENILKSKYNIVLILCLVVCICIYGYRNYLNKRRIHLKLSIHKKLTNPLKIIVISDLHLGYAIQKRELICWINKINNEQPDLVLIVGDIIDTNVIPLRYFELEKYLKKIKSRLGIYSCLGNHEYLSGVTDSIDFIKSAGINLLRDSSVLIDTGVYIVGRDDRTNGLRKPLSELIKDLDTSKPIIVLDHQPYHLEESELNQVDVQFSGHTHQGQVWPISLIANSIFEKSHGYLKKGNTHIYVSSGIGIWGGRFRIGTNSEYVVVDLFQD</sequence>
<evidence type="ECO:0000259" key="2">
    <source>
        <dbReference type="Pfam" id="PF00149"/>
    </source>
</evidence>
<dbReference type="GO" id="GO:0016787">
    <property type="term" value="F:hydrolase activity"/>
    <property type="evidence" value="ECO:0007669"/>
    <property type="project" value="InterPro"/>
</dbReference>
<dbReference type="SUPFAM" id="SSF56300">
    <property type="entry name" value="Metallo-dependent phosphatases"/>
    <property type="match status" value="1"/>
</dbReference>
<evidence type="ECO:0000313" key="3">
    <source>
        <dbReference type="EMBL" id="CVK16488.1"/>
    </source>
</evidence>
<feature type="domain" description="Calcineurin-like phosphoesterase" evidence="2">
    <location>
        <begin position="152"/>
        <end position="314"/>
    </location>
</feature>
<feature type="transmembrane region" description="Helical" evidence="1">
    <location>
        <begin position="35"/>
        <end position="56"/>
    </location>
</feature>
<evidence type="ECO:0000256" key="1">
    <source>
        <dbReference type="SAM" id="Phobius"/>
    </source>
</evidence>
<keyword evidence="1" id="KW-1133">Transmembrane helix</keyword>
<dbReference type="STRING" id="1586267.GCA_001418685_01344"/>
<dbReference type="CDD" id="cd07385">
    <property type="entry name" value="MPP_YkuE_C"/>
    <property type="match status" value="1"/>
</dbReference>
<evidence type="ECO:0000313" key="4">
    <source>
        <dbReference type="Proteomes" id="UP000182761"/>
    </source>
</evidence>
<organism evidence="3 4">
    <name type="scientific">Apibacter mensalis</name>
    <dbReference type="NCBI Taxonomy" id="1586267"/>
    <lineage>
        <taxon>Bacteria</taxon>
        <taxon>Pseudomonadati</taxon>
        <taxon>Bacteroidota</taxon>
        <taxon>Flavobacteriia</taxon>
        <taxon>Flavobacteriales</taxon>
        <taxon>Weeksellaceae</taxon>
        <taxon>Apibacter</taxon>
    </lineage>
</organism>
<reference evidence="3 4" key="1">
    <citation type="submission" date="2016-01" db="EMBL/GenBank/DDBJ databases">
        <authorList>
            <person name="McClelland M."/>
            <person name="Jain A."/>
            <person name="Saraogi P."/>
            <person name="Mendelson R."/>
            <person name="Westerman R."/>
            <person name="SanMiguel P."/>
            <person name="Csonka L."/>
        </authorList>
    </citation>
    <scope>NUCLEOTIDE SEQUENCE [LARGE SCALE GENOMIC DNA]</scope>
    <source>
        <strain evidence="3 4">R-53146</strain>
    </source>
</reference>
<dbReference type="PANTHER" id="PTHR31302:SF0">
    <property type="entry name" value="TRANSMEMBRANE PROTEIN WITH METALLOPHOSPHOESTERASE DOMAIN"/>
    <property type="match status" value="1"/>
</dbReference>
<gene>
    <name evidence="3" type="ORF">Ga0061079_10792</name>
</gene>
<dbReference type="Pfam" id="PF00149">
    <property type="entry name" value="Metallophos"/>
    <property type="match status" value="1"/>
</dbReference>